<evidence type="ECO:0000313" key="1">
    <source>
        <dbReference type="EMBL" id="MDC2410398.1"/>
    </source>
</evidence>
<dbReference type="EMBL" id="JAQNWR010000018">
    <property type="protein sequence ID" value="MDC2410398.1"/>
    <property type="molecule type" value="Genomic_DNA"/>
</dbReference>
<gene>
    <name evidence="1" type="ORF">PO240_21210</name>
</gene>
<dbReference type="AlphaFoldDB" id="A0AAP3WLU2"/>
<proteinExistence type="predicted"/>
<sequence length="47" mass="5208">MTGTFYVKRNNDENVTVKLNLRLHDGVRFKAEVTADLMKPSGGGTPE</sequence>
<organism evidence="1 2">
    <name type="scientific">Bacteroides ovatus</name>
    <dbReference type="NCBI Taxonomy" id="28116"/>
    <lineage>
        <taxon>Bacteria</taxon>
        <taxon>Pseudomonadati</taxon>
        <taxon>Bacteroidota</taxon>
        <taxon>Bacteroidia</taxon>
        <taxon>Bacteroidales</taxon>
        <taxon>Bacteroidaceae</taxon>
        <taxon>Bacteroides</taxon>
    </lineage>
</organism>
<reference evidence="1" key="1">
    <citation type="submission" date="2022-10" db="EMBL/GenBank/DDBJ databases">
        <title>Human gut microbiome strain richness.</title>
        <authorList>
            <person name="Chen-Liaw A."/>
        </authorList>
    </citation>
    <scope>NUCLEOTIDE SEQUENCE</scope>
    <source>
        <strain evidence="1">F7_m1001271B151109d0_201107</strain>
    </source>
</reference>
<dbReference type="Proteomes" id="UP001214017">
    <property type="component" value="Unassembled WGS sequence"/>
</dbReference>
<comment type="caution">
    <text evidence="1">The sequence shown here is derived from an EMBL/GenBank/DDBJ whole genome shotgun (WGS) entry which is preliminary data.</text>
</comment>
<dbReference type="RefSeq" id="WP_171037397.1">
    <property type="nucleotide sequence ID" value="NZ_JADMWJ010000022.1"/>
</dbReference>
<name>A0AAP3WLU2_BACOV</name>
<protein>
    <submittedName>
        <fullName evidence="1">Uncharacterized protein</fullName>
    </submittedName>
</protein>
<accession>A0AAP3WLU2</accession>
<evidence type="ECO:0000313" key="2">
    <source>
        <dbReference type="Proteomes" id="UP001214017"/>
    </source>
</evidence>